<dbReference type="EMBL" id="JAHUZN010000012">
    <property type="protein sequence ID" value="KAG8474312.1"/>
    <property type="molecule type" value="Genomic_DNA"/>
</dbReference>
<evidence type="ECO:0000313" key="2">
    <source>
        <dbReference type="EMBL" id="KAG8474312.1"/>
    </source>
</evidence>
<accession>A0A8J5Y6C4</accession>
<dbReference type="PANTHER" id="PTHR48200:SF1">
    <property type="entry name" value="AMINOTRANSFERASE-LIKE PLANT MOBILE DOMAIN-CONTAINING PROTEIN"/>
    <property type="match status" value="1"/>
</dbReference>
<evidence type="ECO:0000313" key="3">
    <source>
        <dbReference type="Proteomes" id="UP000701853"/>
    </source>
</evidence>
<dbReference type="InterPro" id="IPR056647">
    <property type="entry name" value="DUF7745"/>
</dbReference>
<reference evidence="2 3" key="1">
    <citation type="journal article" date="2021" name="bioRxiv">
        <title>The Gossypium anomalum genome as a resource for cotton improvement and evolutionary analysis of hybrid incompatibility.</title>
        <authorList>
            <person name="Grover C.E."/>
            <person name="Yuan D."/>
            <person name="Arick M.A."/>
            <person name="Miller E.R."/>
            <person name="Hu G."/>
            <person name="Peterson D.G."/>
            <person name="Wendel J.F."/>
            <person name="Udall J.A."/>
        </authorList>
    </citation>
    <scope>NUCLEOTIDE SEQUENCE [LARGE SCALE GENOMIC DNA]</scope>
    <source>
        <strain evidence="2">JFW-Udall</strain>
        <tissue evidence="2">Leaf</tissue>
    </source>
</reference>
<dbReference type="OrthoDB" id="979197at2759"/>
<dbReference type="Pfam" id="PF24924">
    <property type="entry name" value="DUF7745"/>
    <property type="match status" value="1"/>
</dbReference>
<keyword evidence="3" id="KW-1185">Reference proteome</keyword>
<evidence type="ECO:0000259" key="1">
    <source>
        <dbReference type="Pfam" id="PF24924"/>
    </source>
</evidence>
<sequence>MGNEYLDKVEENASVCIWSEKTQLEKGDSVIEGHTSELWDFTHLPYLLDIKVDRRLFRAMVQFWNPAYSCFTFGDVDLVPTLEEYTTLLRCPRIQGYEAYVRPASFPTFTKKLVMITGMSEQWVVARVQQKGDSRCVPAIVQIREVADHLQNLATQANVLSTKYELVTDRGLELASLLDRIKILGLRVKV</sequence>
<feature type="domain" description="DUF7745" evidence="1">
    <location>
        <begin position="42"/>
        <end position="137"/>
    </location>
</feature>
<proteinExistence type="predicted"/>
<dbReference type="Proteomes" id="UP000701853">
    <property type="component" value="Chromosome 12"/>
</dbReference>
<gene>
    <name evidence="2" type="ORF">CXB51_033540</name>
</gene>
<protein>
    <recommendedName>
        <fullName evidence="1">DUF7745 domain-containing protein</fullName>
    </recommendedName>
</protein>
<dbReference type="PANTHER" id="PTHR48200">
    <property type="entry name" value="PROTEIN, PUTATIVE-RELATED"/>
    <property type="match status" value="1"/>
</dbReference>
<comment type="caution">
    <text evidence="2">The sequence shown here is derived from an EMBL/GenBank/DDBJ whole genome shotgun (WGS) entry which is preliminary data.</text>
</comment>
<name>A0A8J5Y6C4_9ROSI</name>
<organism evidence="2 3">
    <name type="scientific">Gossypium anomalum</name>
    <dbReference type="NCBI Taxonomy" id="47600"/>
    <lineage>
        <taxon>Eukaryota</taxon>
        <taxon>Viridiplantae</taxon>
        <taxon>Streptophyta</taxon>
        <taxon>Embryophyta</taxon>
        <taxon>Tracheophyta</taxon>
        <taxon>Spermatophyta</taxon>
        <taxon>Magnoliopsida</taxon>
        <taxon>eudicotyledons</taxon>
        <taxon>Gunneridae</taxon>
        <taxon>Pentapetalae</taxon>
        <taxon>rosids</taxon>
        <taxon>malvids</taxon>
        <taxon>Malvales</taxon>
        <taxon>Malvaceae</taxon>
        <taxon>Malvoideae</taxon>
        <taxon>Gossypium</taxon>
    </lineage>
</organism>
<dbReference type="AlphaFoldDB" id="A0A8J5Y6C4"/>